<accession>A0A9P4Q1B6</accession>
<name>A0A9P4Q1B6_9PEZI</name>
<dbReference type="EMBL" id="MU003838">
    <property type="protein sequence ID" value="KAF2717680.1"/>
    <property type="molecule type" value="Genomic_DNA"/>
</dbReference>
<evidence type="ECO:0000256" key="1">
    <source>
        <dbReference type="SAM" id="MobiDB-lite"/>
    </source>
</evidence>
<feature type="region of interest" description="Disordered" evidence="1">
    <location>
        <begin position="97"/>
        <end position="127"/>
    </location>
</feature>
<organism evidence="2 3">
    <name type="scientific">Polychaeton citri CBS 116435</name>
    <dbReference type="NCBI Taxonomy" id="1314669"/>
    <lineage>
        <taxon>Eukaryota</taxon>
        <taxon>Fungi</taxon>
        <taxon>Dikarya</taxon>
        <taxon>Ascomycota</taxon>
        <taxon>Pezizomycotina</taxon>
        <taxon>Dothideomycetes</taxon>
        <taxon>Dothideomycetidae</taxon>
        <taxon>Capnodiales</taxon>
        <taxon>Capnodiaceae</taxon>
        <taxon>Polychaeton</taxon>
    </lineage>
</organism>
<feature type="compositionally biased region" description="Polar residues" evidence="1">
    <location>
        <begin position="111"/>
        <end position="127"/>
    </location>
</feature>
<evidence type="ECO:0000313" key="2">
    <source>
        <dbReference type="EMBL" id="KAF2717680.1"/>
    </source>
</evidence>
<sequence length="127" mass="13701">MPGRQLDSPRSRPLLKSKGFDNVGLLALPLPSLLAFDGQAVGASLHPHPTVQSNPIPPIRAVQSSPVPVLVYSYQVSDDLKNAAIIDICTYLHTVTTTTSSSTDDDWDAISSRSCKQETTSEAWKDP</sequence>
<keyword evidence="3" id="KW-1185">Reference proteome</keyword>
<comment type="caution">
    <text evidence="2">The sequence shown here is derived from an EMBL/GenBank/DDBJ whole genome shotgun (WGS) entry which is preliminary data.</text>
</comment>
<proteinExistence type="predicted"/>
<reference evidence="2" key="1">
    <citation type="journal article" date="2020" name="Stud. Mycol.">
        <title>101 Dothideomycetes genomes: a test case for predicting lifestyles and emergence of pathogens.</title>
        <authorList>
            <person name="Haridas S."/>
            <person name="Albert R."/>
            <person name="Binder M."/>
            <person name="Bloem J."/>
            <person name="Labutti K."/>
            <person name="Salamov A."/>
            <person name="Andreopoulos B."/>
            <person name="Baker S."/>
            <person name="Barry K."/>
            <person name="Bills G."/>
            <person name="Bluhm B."/>
            <person name="Cannon C."/>
            <person name="Castanera R."/>
            <person name="Culley D."/>
            <person name="Daum C."/>
            <person name="Ezra D."/>
            <person name="Gonzalez J."/>
            <person name="Henrissat B."/>
            <person name="Kuo A."/>
            <person name="Liang C."/>
            <person name="Lipzen A."/>
            <person name="Lutzoni F."/>
            <person name="Magnuson J."/>
            <person name="Mondo S."/>
            <person name="Nolan M."/>
            <person name="Ohm R."/>
            <person name="Pangilinan J."/>
            <person name="Park H.-J."/>
            <person name="Ramirez L."/>
            <person name="Alfaro M."/>
            <person name="Sun H."/>
            <person name="Tritt A."/>
            <person name="Yoshinaga Y."/>
            <person name="Zwiers L.-H."/>
            <person name="Turgeon B."/>
            <person name="Goodwin S."/>
            <person name="Spatafora J."/>
            <person name="Crous P."/>
            <person name="Grigoriev I."/>
        </authorList>
    </citation>
    <scope>NUCLEOTIDE SEQUENCE</scope>
    <source>
        <strain evidence="2">CBS 116435</strain>
    </source>
</reference>
<dbReference type="AlphaFoldDB" id="A0A9P4Q1B6"/>
<gene>
    <name evidence="2" type="ORF">K431DRAFT_306684</name>
</gene>
<protein>
    <submittedName>
        <fullName evidence="2">Uncharacterized protein</fullName>
    </submittedName>
</protein>
<evidence type="ECO:0000313" key="3">
    <source>
        <dbReference type="Proteomes" id="UP000799441"/>
    </source>
</evidence>
<dbReference type="Proteomes" id="UP000799441">
    <property type="component" value="Unassembled WGS sequence"/>
</dbReference>